<accession>A0ACC0JAR7</accession>
<dbReference type="Proteomes" id="UP001064048">
    <property type="component" value="Chromosome 13"/>
</dbReference>
<proteinExistence type="predicted"/>
<gene>
    <name evidence="1" type="ORF">MSG28_008254</name>
</gene>
<evidence type="ECO:0000313" key="2">
    <source>
        <dbReference type="Proteomes" id="UP001064048"/>
    </source>
</evidence>
<dbReference type="EMBL" id="CM046113">
    <property type="protein sequence ID" value="KAI8421183.1"/>
    <property type="molecule type" value="Genomic_DNA"/>
</dbReference>
<evidence type="ECO:0000313" key="1">
    <source>
        <dbReference type="EMBL" id="KAI8421183.1"/>
    </source>
</evidence>
<keyword evidence="2" id="KW-1185">Reference proteome</keyword>
<reference evidence="1 2" key="1">
    <citation type="journal article" date="2022" name="Genome Biol. Evol.">
        <title>The Spruce Budworm Genome: Reconstructing the Evolutionary History of Antifreeze Proteins.</title>
        <authorList>
            <person name="Beliveau C."/>
            <person name="Gagne P."/>
            <person name="Picq S."/>
            <person name="Vernygora O."/>
            <person name="Keeling C.I."/>
            <person name="Pinkney K."/>
            <person name="Doucet D."/>
            <person name="Wen F."/>
            <person name="Johnston J.S."/>
            <person name="Maaroufi H."/>
            <person name="Boyle B."/>
            <person name="Laroche J."/>
            <person name="Dewar K."/>
            <person name="Juretic N."/>
            <person name="Blackburn G."/>
            <person name="Nisole A."/>
            <person name="Brunet B."/>
            <person name="Brandao M."/>
            <person name="Lumley L."/>
            <person name="Duan J."/>
            <person name="Quan G."/>
            <person name="Lucarotti C.J."/>
            <person name="Roe A.D."/>
            <person name="Sperling F.A.H."/>
            <person name="Levesque R.C."/>
            <person name="Cusson M."/>
        </authorList>
    </citation>
    <scope>NUCLEOTIDE SEQUENCE [LARGE SCALE GENOMIC DNA]</scope>
    <source>
        <strain evidence="1">Glfc:IPQL:Cfum</strain>
    </source>
</reference>
<name>A0ACC0JAR7_CHOFU</name>
<comment type="caution">
    <text evidence="1">The sequence shown here is derived from an EMBL/GenBank/DDBJ whole genome shotgun (WGS) entry which is preliminary data.</text>
</comment>
<organism evidence="1 2">
    <name type="scientific">Choristoneura fumiferana</name>
    <name type="common">Spruce budworm moth</name>
    <name type="synonym">Archips fumiferana</name>
    <dbReference type="NCBI Taxonomy" id="7141"/>
    <lineage>
        <taxon>Eukaryota</taxon>
        <taxon>Metazoa</taxon>
        <taxon>Ecdysozoa</taxon>
        <taxon>Arthropoda</taxon>
        <taxon>Hexapoda</taxon>
        <taxon>Insecta</taxon>
        <taxon>Pterygota</taxon>
        <taxon>Neoptera</taxon>
        <taxon>Endopterygota</taxon>
        <taxon>Lepidoptera</taxon>
        <taxon>Glossata</taxon>
        <taxon>Ditrysia</taxon>
        <taxon>Tortricoidea</taxon>
        <taxon>Tortricidae</taxon>
        <taxon>Tortricinae</taxon>
        <taxon>Choristoneura</taxon>
    </lineage>
</organism>
<protein>
    <submittedName>
        <fullName evidence="1">Uncharacterized protein</fullName>
    </submittedName>
</protein>
<sequence length="1763" mass="191254">MAEVDRHAGGGLVSEGSLRERDCWRCCGFPLRALVGALLLLAAGGHNPDTSVRVATLGALGVARSVRRARVTGDVAPRARRAQTLPAPARRARCRRAGHATRRRRSTRAQQVSALDMTDPASVATLGALGVARSVRRARVTGDVAPRARRAQTLPAPARRARCRRAGHATRRRRSTRAQQVSALDMTDPASVATLGALGVARSVRRARYWLFKEQRSVNRTRDSYSRDMVEPIEMELEALFAEGAATTPAGCAPPALLRPAARAAYCVALMTRLHDKSPLVLDAPPVELPAMPCEQSVRVAAQAAVDCGDHELARMVLDFLVKTAVKRKSVCGGLCAGAARDCLPRLLRAHDYLFATALHTVAELHQVEPLQPAADTLKFLSLQGWRPSTGEARAVLEDWSQRCPQLLQYLLHGVSYTPYDGLSLEAQLTVGAWLCQLPAPTPEWAWSALTRLRVHRSSWRLPLDAPPPSPPSGLFAEAYAVLSSSWGHSVPEICEYGVSALCRVAGERATVAAHALPLVMAAMAASPESVSLTPQFGKLIVSLLAPAQSLVQWAWGCRAAAPELLLRRMLLQLQTSPHRDAVASAWLHGLCDPRLPGPRLRARDAALLASRRTRTLQASTMTRYKDPEGFQEAPKLEFLYHLLRHVQHAPLSVEVALRATHAERELSTQLYAKLLHALDAQRASNLRIHVDNALKLIGSSTVSEDLVIYQTAAALLAAPAAHPATLALWRLLMHLYLHTATTSTMPIGLLFFSGLIKSRTLAQLKKRLQEHIVYHHNQAEACKSLLNTRPEPKPDTSSAGTPDTVPVTGMLPPTSISKFTGTDSDSCDSDVIDESDDEIDERPDDNSASESEERRRVNFNMMQYHEGAEKMLREYSCWLDAGERLRASPHHADIARFIPDPNREPLLTPTNCPPGSKHGVGGAARVSAAAPSPEDDDLRPPRHPSAPAPPPTPLQTAVKWILRIRDRSHRRSQAPVITSPVDDVNFSNQRQLYCLVDKHLAEIEAFASSTAEMFPIRTGPAWELWPKPSCSERRPVPSSGTQWSSDVSSVANLDTKLWQLVGALRVRVPLAPVARSCANKCAPVTLSLQVHAHAHAAAPTSARPSRSHYRYTHTHTQLRQQVRARHALTTGTRTRTRSCANKCAPVTLSLQGFHEWRISEGATAGVKHNRAAARKAIAALCRARPQQARTVAALTTIARRLRSQEAAIGVAERAWACAGALPECPPAAAALTALVEDLADRWFACDDEAVSALVGRWCAGTAPAQHALCGPLLARAGRGRRVRVYAALLRALPAAARRAPPRAFSQLSKMDVSQWEGDEAQRGEALAALTAAALAWGRDPDPQLHMLLELIGVHLVALTNATQLPLVVVHATRAAAAGRAPPALLASVARAAACAAQLPFDQCGPRDARGGSGRAPPALLASVARAAACAAQLPFDQVVVHATRAAAAGRAPPAPARERRARRRLRRAAALRPGVTLYCTTSADLYTSTTQLPLVWSTRRARRQRAGRRPPCSRASRAPPPAPRSCPSTSVVHATRAAAAGRAPPALLASVARAAACAAQLPFDQLGNLLRELGVIWWEARSVAGDAPWHAAYAPHVAALQHALLRAFVATACMLSYTPERVSWYAWPALQESWAAWVSPHPALPPLLPARGAPHHPAMLKRFVDCIHQIMLDCPDCEEHLLSQVWEWAVRTHLNVTSVTGCHDSRVQLADLLAELSALPWCDHQWLTGNCLHAALQVTAVILYCVTREYNLFILENQQLIT</sequence>